<keyword evidence="1" id="KW-0472">Membrane</keyword>
<accession>A0A844Z710</accession>
<keyword evidence="3" id="KW-1185">Reference proteome</keyword>
<organism evidence="2 3">
    <name type="scientific">Alteraurantiacibacter buctensis</name>
    <dbReference type="NCBI Taxonomy" id="1503981"/>
    <lineage>
        <taxon>Bacteria</taxon>
        <taxon>Pseudomonadati</taxon>
        <taxon>Pseudomonadota</taxon>
        <taxon>Alphaproteobacteria</taxon>
        <taxon>Sphingomonadales</taxon>
        <taxon>Erythrobacteraceae</taxon>
        <taxon>Alteraurantiacibacter</taxon>
    </lineage>
</organism>
<keyword evidence="1" id="KW-0812">Transmembrane</keyword>
<dbReference type="AlphaFoldDB" id="A0A844Z710"/>
<sequence length="87" mass="9551">MGQFLCVIDENDREVPGSRRKVDFAADPAHFRQTFAALERSAGEGSWIYDSHADGRRPTLLDRLAPAFIVGTFWLGVAAITGNMLIG</sequence>
<evidence type="ECO:0000313" key="2">
    <source>
        <dbReference type="EMBL" id="MXO73563.1"/>
    </source>
</evidence>
<proteinExistence type="predicted"/>
<feature type="transmembrane region" description="Helical" evidence="1">
    <location>
        <begin position="64"/>
        <end position="86"/>
    </location>
</feature>
<protein>
    <submittedName>
        <fullName evidence="2">Uncharacterized protein</fullName>
    </submittedName>
</protein>
<evidence type="ECO:0000256" key="1">
    <source>
        <dbReference type="SAM" id="Phobius"/>
    </source>
</evidence>
<evidence type="ECO:0000313" key="3">
    <source>
        <dbReference type="Proteomes" id="UP000466966"/>
    </source>
</evidence>
<comment type="caution">
    <text evidence="2">The sequence shown here is derived from an EMBL/GenBank/DDBJ whole genome shotgun (WGS) entry which is preliminary data.</text>
</comment>
<dbReference type="RefSeq" id="WP_160773494.1">
    <property type="nucleotide sequence ID" value="NZ_WTYV01000015.1"/>
</dbReference>
<reference evidence="2 3" key="1">
    <citation type="submission" date="2019-12" db="EMBL/GenBank/DDBJ databases">
        <title>Genomic-based taxomic classification of the family Erythrobacteraceae.</title>
        <authorList>
            <person name="Xu L."/>
        </authorList>
    </citation>
    <scope>NUCLEOTIDE SEQUENCE [LARGE SCALE GENOMIC DNA]</scope>
    <source>
        <strain evidence="2 3">M0322</strain>
    </source>
</reference>
<dbReference type="Proteomes" id="UP000466966">
    <property type="component" value="Unassembled WGS sequence"/>
</dbReference>
<keyword evidence="1" id="KW-1133">Transmembrane helix</keyword>
<dbReference type="OrthoDB" id="2573908at2"/>
<dbReference type="EMBL" id="WTYV01000015">
    <property type="protein sequence ID" value="MXO73563.1"/>
    <property type="molecule type" value="Genomic_DNA"/>
</dbReference>
<name>A0A844Z710_9SPHN</name>
<gene>
    <name evidence="2" type="ORF">GRI99_18275</name>
</gene>